<dbReference type="Pfam" id="PF01266">
    <property type="entry name" value="DAO"/>
    <property type="match status" value="1"/>
</dbReference>
<dbReference type="GO" id="GO:0005737">
    <property type="term" value="C:cytoplasm"/>
    <property type="evidence" value="ECO:0007669"/>
    <property type="project" value="TreeGrafter"/>
</dbReference>
<proteinExistence type="predicted"/>
<feature type="compositionally biased region" description="Basic residues" evidence="1">
    <location>
        <begin position="381"/>
        <end position="392"/>
    </location>
</feature>
<reference evidence="3 4" key="1">
    <citation type="journal article" date="2010" name="Nature">
        <title>The Ectocarpus genome and the independent evolution of multicellularity in brown algae.</title>
        <authorList>
            <person name="Cock J.M."/>
            <person name="Sterck L."/>
            <person name="Rouze P."/>
            <person name="Scornet D."/>
            <person name="Allen A.E."/>
            <person name="Amoutzias G."/>
            <person name="Anthouard V."/>
            <person name="Artiguenave F."/>
            <person name="Aury J.M."/>
            <person name="Badger J.H."/>
            <person name="Beszteri B."/>
            <person name="Billiau K."/>
            <person name="Bonnet E."/>
            <person name="Bothwell J.H."/>
            <person name="Bowler C."/>
            <person name="Boyen C."/>
            <person name="Brownlee C."/>
            <person name="Carrano C.J."/>
            <person name="Charrier B."/>
            <person name="Cho G.Y."/>
            <person name="Coelho S.M."/>
            <person name="Collen J."/>
            <person name="Corre E."/>
            <person name="Da Silva C."/>
            <person name="Delage L."/>
            <person name="Delaroque N."/>
            <person name="Dittami S.M."/>
            <person name="Doulbeau S."/>
            <person name="Elias M."/>
            <person name="Farnham G."/>
            <person name="Gachon C.M."/>
            <person name="Gschloessl B."/>
            <person name="Heesch S."/>
            <person name="Jabbari K."/>
            <person name="Jubin C."/>
            <person name="Kawai H."/>
            <person name="Kimura K."/>
            <person name="Kloareg B."/>
            <person name="Kupper F.C."/>
            <person name="Lang D."/>
            <person name="Le Bail A."/>
            <person name="Leblanc C."/>
            <person name="Lerouge P."/>
            <person name="Lohr M."/>
            <person name="Lopez P.J."/>
            <person name="Martens C."/>
            <person name="Maumus F."/>
            <person name="Michel G."/>
            <person name="Miranda-Saavedra D."/>
            <person name="Morales J."/>
            <person name="Moreau H."/>
            <person name="Motomura T."/>
            <person name="Nagasato C."/>
            <person name="Napoli C.A."/>
            <person name="Nelson D.R."/>
            <person name="Nyvall-Collen P."/>
            <person name="Peters A.F."/>
            <person name="Pommier C."/>
            <person name="Potin P."/>
            <person name="Poulain J."/>
            <person name="Quesneville H."/>
            <person name="Read B."/>
            <person name="Rensing S.A."/>
            <person name="Ritter A."/>
            <person name="Rousvoal S."/>
            <person name="Samanta M."/>
            <person name="Samson G."/>
            <person name="Schroeder D.C."/>
            <person name="Segurens B."/>
            <person name="Strittmatter M."/>
            <person name="Tonon T."/>
            <person name="Tregear J.W."/>
            <person name="Valentin K."/>
            <person name="von Dassow P."/>
            <person name="Yamagishi T."/>
            <person name="Van de Peer Y."/>
            <person name="Wincker P."/>
        </authorList>
    </citation>
    <scope>NUCLEOTIDE SEQUENCE [LARGE SCALE GENOMIC DNA]</scope>
    <source>
        <strain evidence="4">Ec32 / CCAP1310/4</strain>
    </source>
</reference>
<evidence type="ECO:0000313" key="4">
    <source>
        <dbReference type="Proteomes" id="UP000002630"/>
    </source>
</evidence>
<keyword evidence="4" id="KW-1185">Reference proteome</keyword>
<dbReference type="Gene3D" id="3.50.50.60">
    <property type="entry name" value="FAD/NAD(P)-binding domain"/>
    <property type="match status" value="2"/>
</dbReference>
<dbReference type="InParanoid" id="D8LTU1"/>
<dbReference type="EMBL" id="FN649732">
    <property type="protein sequence ID" value="CBN73988.1"/>
    <property type="molecule type" value="Genomic_DNA"/>
</dbReference>
<feature type="domain" description="FAD dependent oxidoreductase" evidence="2">
    <location>
        <begin position="11"/>
        <end position="362"/>
    </location>
</feature>
<dbReference type="Gene3D" id="3.30.9.10">
    <property type="entry name" value="D-Amino Acid Oxidase, subunit A, domain 2"/>
    <property type="match status" value="1"/>
</dbReference>
<dbReference type="PANTHER" id="PTHR13847">
    <property type="entry name" value="SARCOSINE DEHYDROGENASE-RELATED"/>
    <property type="match status" value="1"/>
</dbReference>
<dbReference type="eggNOG" id="KOG2852">
    <property type="taxonomic scope" value="Eukaryota"/>
</dbReference>
<dbReference type="EMBL" id="FN649137">
    <property type="protein sequence ID" value="CBN73988.1"/>
    <property type="molecule type" value="Genomic_DNA"/>
</dbReference>
<dbReference type="STRING" id="2880.D8LTU1"/>
<dbReference type="InterPro" id="IPR006076">
    <property type="entry name" value="FAD-dep_OxRdtase"/>
</dbReference>
<dbReference type="PANTHER" id="PTHR13847:SF150">
    <property type="entry name" value="OXIDOREDUCTASE TDA3-RELATED"/>
    <property type="match status" value="1"/>
</dbReference>
<accession>D8LTU1</accession>
<dbReference type="InterPro" id="IPR036188">
    <property type="entry name" value="FAD/NAD-bd_sf"/>
</dbReference>
<dbReference type="Proteomes" id="UP000002630">
    <property type="component" value="Linkage Group LG07"/>
</dbReference>
<name>D8LTU1_ECTSI</name>
<gene>
    <name evidence="3" type="ORF">Esi_0009_0170</name>
</gene>
<evidence type="ECO:0000256" key="1">
    <source>
        <dbReference type="SAM" id="MobiDB-lite"/>
    </source>
</evidence>
<dbReference type="SUPFAM" id="SSF51905">
    <property type="entry name" value="FAD/NAD(P)-binding domain"/>
    <property type="match status" value="1"/>
</dbReference>
<dbReference type="OMA" id="RPFNEAY"/>
<dbReference type="OrthoDB" id="498204at2759"/>
<evidence type="ECO:0000313" key="3">
    <source>
        <dbReference type="EMBL" id="CBN73988.1"/>
    </source>
</evidence>
<sequence>MGSPPLGAEERVVIVGGGIVGASTAYHLALRGVKPIVIERSNVAAAASGKAGGFLAGGWGSGPTVPMHEISFDMHEKLAETLGVTSYRKIPTLSVNGGRGGSSPAAWLDGKASGSLMDSDTAQVTPLELTTKLMDAAKEKGAEVRIATVSGVSSSPAEVADLDGGAGKEEDGGERRVTAVVLEDGEEIACDRVVVAMGPWSCLAEEWFDIAVPMQGIKSTSIVFKGSQQVADDPYALFCAEDRNGCHLEVYPRPNGEMYLCGLGGSDYVDPPRLKAGGDCDKPEVIQPDPSRVTAATNSFKGMTSIGNEGPTVTQACMRPCPPDGLPIMGEVPGVRGAYISAGHNCWGILWGPVTGLLMSELLVDGKATTVNIGPFSPSRFQRKASSRGRRKGASDLVGEQW</sequence>
<protein>
    <recommendedName>
        <fullName evidence="2">FAD dependent oxidoreductase domain-containing protein</fullName>
    </recommendedName>
</protein>
<organism evidence="3 4">
    <name type="scientific">Ectocarpus siliculosus</name>
    <name type="common">Brown alga</name>
    <name type="synonym">Conferva siliculosa</name>
    <dbReference type="NCBI Taxonomy" id="2880"/>
    <lineage>
        <taxon>Eukaryota</taxon>
        <taxon>Sar</taxon>
        <taxon>Stramenopiles</taxon>
        <taxon>Ochrophyta</taxon>
        <taxon>PX clade</taxon>
        <taxon>Phaeophyceae</taxon>
        <taxon>Ectocarpales</taxon>
        <taxon>Ectocarpaceae</taxon>
        <taxon>Ectocarpus</taxon>
    </lineage>
</organism>
<evidence type="ECO:0000259" key="2">
    <source>
        <dbReference type="Pfam" id="PF01266"/>
    </source>
</evidence>
<dbReference type="AlphaFoldDB" id="D8LTU1"/>
<feature type="region of interest" description="Disordered" evidence="1">
    <location>
        <begin position="376"/>
        <end position="402"/>
    </location>
</feature>